<dbReference type="PROSITE" id="PS00211">
    <property type="entry name" value="ABC_TRANSPORTER_1"/>
    <property type="match status" value="1"/>
</dbReference>
<keyword evidence="7" id="KW-0067">ATP-binding</keyword>
<dbReference type="Gene3D" id="2.40.30.30">
    <property type="entry name" value="Riboflavin kinase-like"/>
    <property type="match status" value="1"/>
</dbReference>
<reference evidence="11 12" key="1">
    <citation type="journal article" date="2016" name="Environ. Microbiol.">
        <title>Genomic resolution of a cold subsurface aquifer community provides metabolic insights for novel microbes adapted to high CO concentrations.</title>
        <authorList>
            <person name="Probst A.J."/>
            <person name="Castelle C.J."/>
            <person name="Singh A."/>
            <person name="Brown C.T."/>
            <person name="Anantharaman K."/>
            <person name="Sharon I."/>
            <person name="Hug L.A."/>
            <person name="Burstein D."/>
            <person name="Emerson J.B."/>
            <person name="Thomas B.C."/>
            <person name="Banfield J.F."/>
        </authorList>
    </citation>
    <scope>NUCLEOTIDE SEQUENCE [LARGE SCALE GENOMIC DNA]</scope>
    <source>
        <strain evidence="11">CG2_30_54_11</strain>
    </source>
</reference>
<dbReference type="SMART" id="SM00382">
    <property type="entry name" value="AAA"/>
    <property type="match status" value="1"/>
</dbReference>
<keyword evidence="3" id="KW-0285">Flavoprotein</keyword>
<evidence type="ECO:0000256" key="3">
    <source>
        <dbReference type="ARBA" id="ARBA00022630"/>
    </source>
</evidence>
<dbReference type="EMBL" id="MNZT01000046">
    <property type="protein sequence ID" value="OIP97825.1"/>
    <property type="molecule type" value="Genomic_DNA"/>
</dbReference>
<gene>
    <name evidence="11" type="ORF">AUK40_02395</name>
</gene>
<dbReference type="InterPro" id="IPR023465">
    <property type="entry name" value="Riboflavin_kinase_dom_sf"/>
</dbReference>
<evidence type="ECO:0000256" key="9">
    <source>
        <dbReference type="SAM" id="MobiDB-lite"/>
    </source>
</evidence>
<evidence type="ECO:0000313" key="12">
    <source>
        <dbReference type="Proteomes" id="UP000183245"/>
    </source>
</evidence>
<sequence>MSNKPDIRIEAVSKKFTDTHPVTVVDGVSFSVPQGRFTTIIGPSGCGKSTLLRMIAGLQEPSSGTIELQGKTPEQARQERAYGMVFQKPTLYPWRDVRRNIALPLELGLPPFMKGGQPSLTSLRLARLVAATVASEGGEGFGKEDNKKRKAADKKQIPLSPPFIKGENINQRVDQTLLTVGLSAFAHHRVDQLSGGMQQLVALGKALVADPPILLLDEPFGALDELTRERMDLELLRVLEKSGKTILMITHSIREAVLVSDEIVVLTPRPGRVSESIPVDLPRPRTAAMQETSGFAALENRVRKALRQGWIRGTIIHGFGRGHELGYPTMNLDLTAFPFSYGVYAVRARVDGSEYGGVLHYGPQATFEGTEDWIEVFLFDYDDSGRNSDEVEIQVLDHLRPTVKFSSKDELIGQMDEDCRKAKELMK</sequence>
<evidence type="ECO:0000259" key="10">
    <source>
        <dbReference type="PROSITE" id="PS50893"/>
    </source>
</evidence>
<feature type="region of interest" description="Disordered" evidence="9">
    <location>
        <begin position="137"/>
        <end position="156"/>
    </location>
</feature>
<evidence type="ECO:0000256" key="6">
    <source>
        <dbReference type="ARBA" id="ARBA00022741"/>
    </source>
</evidence>
<dbReference type="AlphaFoldDB" id="A0A1J5IKY3"/>
<dbReference type="PANTHER" id="PTHR42788">
    <property type="entry name" value="TAURINE IMPORT ATP-BINDING PROTEIN-RELATED"/>
    <property type="match status" value="1"/>
</dbReference>
<feature type="domain" description="ABC transporter" evidence="10">
    <location>
        <begin position="7"/>
        <end position="293"/>
    </location>
</feature>
<comment type="caution">
    <text evidence="11">The sequence shown here is derived from an EMBL/GenBank/DDBJ whole genome shotgun (WGS) entry which is preliminary data.</text>
</comment>
<organism evidence="11 12">
    <name type="scientific">Candidatus Wirthbacteria bacterium CG2_30_54_11</name>
    <dbReference type="NCBI Taxonomy" id="1817892"/>
    <lineage>
        <taxon>Bacteria</taxon>
        <taxon>Candidatus Wirthbacteria</taxon>
    </lineage>
</organism>
<dbReference type="EC" id="2.7.1.26" evidence="1"/>
<name>A0A1J5IKY3_9BACT</name>
<dbReference type="CDD" id="cd03293">
    <property type="entry name" value="ABC_NrtD_SsuB_transporters"/>
    <property type="match status" value="1"/>
</dbReference>
<dbReference type="Pfam" id="PF01687">
    <property type="entry name" value="Flavokinase"/>
    <property type="match status" value="1"/>
</dbReference>
<proteinExistence type="predicted"/>
<keyword evidence="2" id="KW-0813">Transport</keyword>
<evidence type="ECO:0000256" key="4">
    <source>
        <dbReference type="ARBA" id="ARBA00022643"/>
    </source>
</evidence>
<evidence type="ECO:0000256" key="8">
    <source>
        <dbReference type="ARBA" id="ARBA00047880"/>
    </source>
</evidence>
<dbReference type="InterPro" id="IPR027417">
    <property type="entry name" value="P-loop_NTPase"/>
</dbReference>
<dbReference type="InterPro" id="IPR017871">
    <property type="entry name" value="ABC_transporter-like_CS"/>
</dbReference>
<dbReference type="GO" id="GO:0016887">
    <property type="term" value="F:ATP hydrolysis activity"/>
    <property type="evidence" value="ECO:0007669"/>
    <property type="project" value="InterPro"/>
</dbReference>
<dbReference type="SMART" id="SM00904">
    <property type="entry name" value="Flavokinase"/>
    <property type="match status" value="1"/>
</dbReference>
<keyword evidence="4" id="KW-0288">FMN</keyword>
<dbReference type="Proteomes" id="UP000183245">
    <property type="component" value="Unassembled WGS sequence"/>
</dbReference>
<accession>A0A1J5IKY3</accession>
<comment type="catalytic activity">
    <reaction evidence="8">
        <text>riboflavin + ATP = FMN + ADP + H(+)</text>
        <dbReference type="Rhea" id="RHEA:14357"/>
        <dbReference type="ChEBI" id="CHEBI:15378"/>
        <dbReference type="ChEBI" id="CHEBI:30616"/>
        <dbReference type="ChEBI" id="CHEBI:57986"/>
        <dbReference type="ChEBI" id="CHEBI:58210"/>
        <dbReference type="ChEBI" id="CHEBI:456216"/>
        <dbReference type="EC" id="2.7.1.26"/>
    </reaction>
</comment>
<evidence type="ECO:0000256" key="2">
    <source>
        <dbReference type="ARBA" id="ARBA00022448"/>
    </source>
</evidence>
<dbReference type="Gene3D" id="3.40.50.300">
    <property type="entry name" value="P-loop containing nucleotide triphosphate hydrolases"/>
    <property type="match status" value="1"/>
</dbReference>
<dbReference type="STRING" id="1817892.AUK40_02395"/>
<keyword evidence="6" id="KW-0547">Nucleotide-binding</keyword>
<protein>
    <recommendedName>
        <fullName evidence="1">riboflavin kinase</fullName>
        <ecNumber evidence="1">2.7.1.26</ecNumber>
    </recommendedName>
</protein>
<dbReference type="PANTHER" id="PTHR42788:SF13">
    <property type="entry name" value="ALIPHATIC SULFONATES IMPORT ATP-BINDING PROTEIN SSUB"/>
    <property type="match status" value="1"/>
</dbReference>
<dbReference type="GO" id="GO:0009231">
    <property type="term" value="P:riboflavin biosynthetic process"/>
    <property type="evidence" value="ECO:0007669"/>
    <property type="project" value="InterPro"/>
</dbReference>
<dbReference type="GO" id="GO:0008531">
    <property type="term" value="F:riboflavin kinase activity"/>
    <property type="evidence" value="ECO:0007669"/>
    <property type="project" value="UniProtKB-EC"/>
</dbReference>
<dbReference type="SUPFAM" id="SSF52540">
    <property type="entry name" value="P-loop containing nucleoside triphosphate hydrolases"/>
    <property type="match status" value="1"/>
</dbReference>
<dbReference type="PROSITE" id="PS50893">
    <property type="entry name" value="ABC_TRANSPORTER_2"/>
    <property type="match status" value="1"/>
</dbReference>
<dbReference type="Pfam" id="PF00005">
    <property type="entry name" value="ABC_tran"/>
    <property type="match status" value="1"/>
</dbReference>
<dbReference type="InterPro" id="IPR003593">
    <property type="entry name" value="AAA+_ATPase"/>
</dbReference>
<evidence type="ECO:0000313" key="11">
    <source>
        <dbReference type="EMBL" id="OIP97825.1"/>
    </source>
</evidence>
<keyword evidence="5" id="KW-0808">Transferase</keyword>
<dbReference type="InterPro" id="IPR015865">
    <property type="entry name" value="Riboflavin_kinase_bac/euk"/>
</dbReference>
<dbReference type="InterPro" id="IPR050166">
    <property type="entry name" value="ABC_transporter_ATP-bind"/>
</dbReference>
<evidence type="ECO:0000256" key="5">
    <source>
        <dbReference type="ARBA" id="ARBA00022679"/>
    </source>
</evidence>
<dbReference type="GO" id="GO:0005524">
    <property type="term" value="F:ATP binding"/>
    <property type="evidence" value="ECO:0007669"/>
    <property type="project" value="UniProtKB-KW"/>
</dbReference>
<dbReference type="InterPro" id="IPR003439">
    <property type="entry name" value="ABC_transporter-like_ATP-bd"/>
</dbReference>
<dbReference type="SUPFAM" id="SSF82114">
    <property type="entry name" value="Riboflavin kinase-like"/>
    <property type="match status" value="1"/>
</dbReference>
<evidence type="ECO:0000256" key="1">
    <source>
        <dbReference type="ARBA" id="ARBA00012105"/>
    </source>
</evidence>
<evidence type="ECO:0000256" key="7">
    <source>
        <dbReference type="ARBA" id="ARBA00022840"/>
    </source>
</evidence>